<dbReference type="Proteomes" id="UP001180020">
    <property type="component" value="Unassembled WGS sequence"/>
</dbReference>
<organism evidence="1 2">
    <name type="scientific">Acorus calamus</name>
    <name type="common">Sweet flag</name>
    <dbReference type="NCBI Taxonomy" id="4465"/>
    <lineage>
        <taxon>Eukaryota</taxon>
        <taxon>Viridiplantae</taxon>
        <taxon>Streptophyta</taxon>
        <taxon>Embryophyta</taxon>
        <taxon>Tracheophyta</taxon>
        <taxon>Spermatophyta</taxon>
        <taxon>Magnoliopsida</taxon>
        <taxon>Liliopsida</taxon>
        <taxon>Acoraceae</taxon>
        <taxon>Acorus</taxon>
    </lineage>
</organism>
<sequence length="340" mass="37758">MGQFKNCIRRTCPFPYDVELKNLVCNVRWTMKQTNTSAVDVYEAIGSPEIFRLKYGWILNADQNSFKMPLTALCSEDNFRSMDYQKECCDTKVTAENKHQSCWSSQMPQPLSSDLLITDNQKMSHQTSLSWIDNLTNMSFSDLLLEASKNSHTAGGNPLPVERNSYPSQFPFSCDSFDAAIAAHIASNQASTLPTYVPRSSILDVDETCHAFPVPKFSSSSKETTLPTEAEVQTQDPACQSTANLQPHSQEQLNHVDDLCNEEPTKNLQLDMQGLPNDASSLGLTGISWSDSMGMLEFGVSSSRPYISSDSINISNLITSSLDAFQNCSFFGRDNTIESK</sequence>
<dbReference type="PANTHER" id="PTHR21677:SF4">
    <property type="entry name" value="TSL-KINASE INTERACTING-LIKE PROTEIN"/>
    <property type="match status" value="1"/>
</dbReference>
<accession>A0AAV9DWM1</accession>
<reference evidence="1" key="1">
    <citation type="journal article" date="2023" name="Nat. Commun.">
        <title>Diploid and tetraploid genomes of Acorus and the evolution of monocots.</title>
        <authorList>
            <person name="Ma L."/>
            <person name="Liu K.W."/>
            <person name="Li Z."/>
            <person name="Hsiao Y.Y."/>
            <person name="Qi Y."/>
            <person name="Fu T."/>
            <person name="Tang G.D."/>
            <person name="Zhang D."/>
            <person name="Sun W.H."/>
            <person name="Liu D.K."/>
            <person name="Li Y."/>
            <person name="Chen G.Z."/>
            <person name="Liu X.D."/>
            <person name="Liao X.Y."/>
            <person name="Jiang Y.T."/>
            <person name="Yu X."/>
            <person name="Hao Y."/>
            <person name="Huang J."/>
            <person name="Zhao X.W."/>
            <person name="Ke S."/>
            <person name="Chen Y.Y."/>
            <person name="Wu W.L."/>
            <person name="Hsu J.L."/>
            <person name="Lin Y.F."/>
            <person name="Huang M.D."/>
            <person name="Li C.Y."/>
            <person name="Huang L."/>
            <person name="Wang Z.W."/>
            <person name="Zhao X."/>
            <person name="Zhong W.Y."/>
            <person name="Peng D.H."/>
            <person name="Ahmad S."/>
            <person name="Lan S."/>
            <person name="Zhang J.S."/>
            <person name="Tsai W.C."/>
            <person name="Van de Peer Y."/>
            <person name="Liu Z.J."/>
        </authorList>
    </citation>
    <scope>NUCLEOTIDE SEQUENCE</scope>
    <source>
        <strain evidence="1">CP</strain>
    </source>
</reference>
<dbReference type="EMBL" id="JAUJYO010000010">
    <property type="protein sequence ID" value="KAK1306051.1"/>
    <property type="molecule type" value="Genomic_DNA"/>
</dbReference>
<protein>
    <submittedName>
        <fullName evidence="1">TSL-kinase interacting protein 1</fullName>
    </submittedName>
</protein>
<reference evidence="1" key="2">
    <citation type="submission" date="2023-06" db="EMBL/GenBank/DDBJ databases">
        <authorList>
            <person name="Ma L."/>
            <person name="Liu K.-W."/>
            <person name="Li Z."/>
            <person name="Hsiao Y.-Y."/>
            <person name="Qi Y."/>
            <person name="Fu T."/>
            <person name="Tang G."/>
            <person name="Zhang D."/>
            <person name="Sun W.-H."/>
            <person name="Liu D.-K."/>
            <person name="Li Y."/>
            <person name="Chen G.-Z."/>
            <person name="Liu X.-D."/>
            <person name="Liao X.-Y."/>
            <person name="Jiang Y.-T."/>
            <person name="Yu X."/>
            <person name="Hao Y."/>
            <person name="Huang J."/>
            <person name="Zhao X.-W."/>
            <person name="Ke S."/>
            <person name="Chen Y.-Y."/>
            <person name="Wu W.-L."/>
            <person name="Hsu J.-L."/>
            <person name="Lin Y.-F."/>
            <person name="Huang M.-D."/>
            <person name="Li C.-Y."/>
            <person name="Huang L."/>
            <person name="Wang Z.-W."/>
            <person name="Zhao X."/>
            <person name="Zhong W.-Y."/>
            <person name="Peng D.-H."/>
            <person name="Ahmad S."/>
            <person name="Lan S."/>
            <person name="Zhang J.-S."/>
            <person name="Tsai W.-C."/>
            <person name="Van De Peer Y."/>
            <person name="Liu Z.-J."/>
        </authorList>
    </citation>
    <scope>NUCLEOTIDE SEQUENCE</scope>
    <source>
        <strain evidence="1">CP</strain>
        <tissue evidence="1">Leaves</tissue>
    </source>
</reference>
<dbReference type="GO" id="GO:0003682">
    <property type="term" value="F:chromatin binding"/>
    <property type="evidence" value="ECO:0007669"/>
    <property type="project" value="InterPro"/>
</dbReference>
<name>A0AAV9DWM1_ACOCL</name>
<dbReference type="InterPro" id="IPR055315">
    <property type="entry name" value="Cramped-like"/>
</dbReference>
<proteinExistence type="predicted"/>
<dbReference type="AlphaFoldDB" id="A0AAV9DWM1"/>
<dbReference type="GO" id="GO:0005634">
    <property type="term" value="C:nucleus"/>
    <property type="evidence" value="ECO:0007669"/>
    <property type="project" value="TreeGrafter"/>
</dbReference>
<dbReference type="PANTHER" id="PTHR21677">
    <property type="entry name" value="CRAMPED PROTEIN"/>
    <property type="match status" value="1"/>
</dbReference>
<comment type="caution">
    <text evidence="1">The sequence shown here is derived from an EMBL/GenBank/DDBJ whole genome shotgun (WGS) entry which is preliminary data.</text>
</comment>
<evidence type="ECO:0000313" key="1">
    <source>
        <dbReference type="EMBL" id="KAK1306051.1"/>
    </source>
</evidence>
<evidence type="ECO:0000313" key="2">
    <source>
        <dbReference type="Proteomes" id="UP001180020"/>
    </source>
</evidence>
<keyword evidence="2" id="KW-1185">Reference proteome</keyword>
<dbReference type="GO" id="GO:0007389">
    <property type="term" value="P:pattern specification process"/>
    <property type="evidence" value="ECO:0007669"/>
    <property type="project" value="TreeGrafter"/>
</dbReference>
<gene>
    <name evidence="1" type="primary">TKI1</name>
    <name evidence="1" type="ORF">QJS10_CPA10g00544</name>
</gene>